<accession>A0A6J5SUP6</accession>
<reference evidence="4" key="1">
    <citation type="submission" date="2020-05" db="EMBL/GenBank/DDBJ databases">
        <authorList>
            <person name="Chiriac C."/>
            <person name="Salcher M."/>
            <person name="Ghai R."/>
            <person name="Kavagutti S V."/>
        </authorList>
    </citation>
    <scope>NUCLEOTIDE SEQUENCE</scope>
</reference>
<dbReference type="EMBL" id="LR797476">
    <property type="protein sequence ID" value="CAB4219272.1"/>
    <property type="molecule type" value="Genomic_DNA"/>
</dbReference>
<evidence type="ECO:0000313" key="2">
    <source>
        <dbReference type="EMBL" id="CAB4183599.1"/>
    </source>
</evidence>
<evidence type="ECO:0000313" key="1">
    <source>
        <dbReference type="EMBL" id="CAB4166512.1"/>
    </source>
</evidence>
<organism evidence="4">
    <name type="scientific">uncultured Caudovirales phage</name>
    <dbReference type="NCBI Taxonomy" id="2100421"/>
    <lineage>
        <taxon>Viruses</taxon>
        <taxon>Duplodnaviria</taxon>
        <taxon>Heunggongvirae</taxon>
        <taxon>Uroviricota</taxon>
        <taxon>Caudoviricetes</taxon>
        <taxon>Peduoviridae</taxon>
        <taxon>Maltschvirus</taxon>
        <taxon>Maltschvirus maltsch</taxon>
    </lineage>
</organism>
<dbReference type="EMBL" id="LR796783">
    <property type="protein sequence ID" value="CAB4166512.1"/>
    <property type="molecule type" value="Genomic_DNA"/>
</dbReference>
<evidence type="ECO:0000313" key="4">
    <source>
        <dbReference type="EMBL" id="CAB4219272.1"/>
    </source>
</evidence>
<gene>
    <name evidence="2" type="ORF">UFOVP1100_30</name>
    <name evidence="3" type="ORF">UFOVP1461_33</name>
    <name evidence="4" type="ORF">UFOVP1612_17</name>
    <name evidence="1" type="ORF">UFOVP839_39</name>
</gene>
<dbReference type="EMBL" id="LR797045">
    <property type="protein sequence ID" value="CAB4183599.1"/>
    <property type="molecule type" value="Genomic_DNA"/>
</dbReference>
<evidence type="ECO:0000313" key="3">
    <source>
        <dbReference type="EMBL" id="CAB4214374.1"/>
    </source>
</evidence>
<protein>
    <submittedName>
        <fullName evidence="4">Uncharacterized protein</fullName>
    </submittedName>
</protein>
<dbReference type="EMBL" id="LR797411">
    <property type="protein sequence ID" value="CAB4214374.1"/>
    <property type="molecule type" value="Genomic_DNA"/>
</dbReference>
<proteinExistence type="predicted"/>
<name>A0A6J5SUP6_9CAUD</name>
<sequence>MAGFIFFRGPSPIDGAPIVAIATLKSANAKTGDMVQTWILREDISPLDAIATGADASICGNCSHRGDAKRKRICYVDVGKAPMGVWNAFHRGQYIDLSNDPGTVAILIAQRIVRMGAYGDPAMVPVAQWRMLLAGSAGRTGYTHAWRRMWAQALKPYVMASADSVAEQDLARSMGWRTFRVRSESEPLQSNEFACPASPEAGNKKQCITCKACDGADRPGKASAAIIVHGKMAKHFMVAA</sequence>